<dbReference type="InterPro" id="IPR019734">
    <property type="entry name" value="TPR_rpt"/>
</dbReference>
<dbReference type="PROSITE" id="PS50293">
    <property type="entry name" value="TPR_REGION"/>
    <property type="match status" value="2"/>
</dbReference>
<accession>A0A0F6SGR8</accession>
<evidence type="ECO:0000256" key="1">
    <source>
        <dbReference type="ARBA" id="ARBA00004922"/>
    </source>
</evidence>
<dbReference type="InterPro" id="IPR051939">
    <property type="entry name" value="Glycosyltr_41/O-GlcNAc_trsf"/>
</dbReference>
<feature type="region of interest" description="Disordered" evidence="5">
    <location>
        <begin position="232"/>
        <end position="259"/>
    </location>
</feature>
<evidence type="ECO:0000313" key="6">
    <source>
        <dbReference type="EMBL" id="AKF09169.1"/>
    </source>
</evidence>
<feature type="repeat" description="TPR" evidence="4">
    <location>
        <begin position="188"/>
        <end position="221"/>
    </location>
</feature>
<feature type="repeat" description="TPR" evidence="4">
    <location>
        <begin position="74"/>
        <end position="107"/>
    </location>
</feature>
<evidence type="ECO:0000256" key="2">
    <source>
        <dbReference type="ARBA" id="ARBA00022676"/>
    </source>
</evidence>
<dbReference type="PANTHER" id="PTHR44835:SF1">
    <property type="entry name" value="PROTEIN O-GLCNAC TRANSFERASE"/>
    <property type="match status" value="1"/>
</dbReference>
<dbReference type="KEGG" id="samy:DB32_006318"/>
<dbReference type="Proteomes" id="UP000034883">
    <property type="component" value="Chromosome"/>
</dbReference>
<sequence length="259" mass="28857">MDERTKQLLALGREHYEKREFDKAEHYLRQVLERETAKFADVLNMTGVIHHDRGRFEEAQAAFEEALQINPNYTEAALNLAVTYNDLGRYDEAKRIYQAALARGADSPGQLDPFVKGKIANLHAEVAQAYTDAGMMPDAMHELRKAILLCPTFADLRVKLANLYRQAGDLDAARFELEEAINARPRYVPAYIALGVTLLSMGNGERAMESWKSALEVDPDNKAADMYLRMARGATSSSPPPKLDASAERAILGGKIDND</sequence>
<keyword evidence="4" id="KW-0802">TPR repeat</keyword>
<dbReference type="PROSITE" id="PS50005">
    <property type="entry name" value="TPR"/>
    <property type="match status" value="4"/>
</dbReference>
<keyword evidence="2" id="KW-0328">Glycosyltransferase</keyword>
<evidence type="ECO:0000313" key="7">
    <source>
        <dbReference type="Proteomes" id="UP000034883"/>
    </source>
</evidence>
<evidence type="ECO:0000256" key="4">
    <source>
        <dbReference type="PROSITE-ProRule" id="PRU00339"/>
    </source>
</evidence>
<organism evidence="6 7">
    <name type="scientific">Sandaracinus amylolyticus</name>
    <dbReference type="NCBI Taxonomy" id="927083"/>
    <lineage>
        <taxon>Bacteria</taxon>
        <taxon>Pseudomonadati</taxon>
        <taxon>Myxococcota</taxon>
        <taxon>Polyangia</taxon>
        <taxon>Polyangiales</taxon>
        <taxon>Sandaracinaceae</taxon>
        <taxon>Sandaracinus</taxon>
    </lineage>
</organism>
<dbReference type="AlphaFoldDB" id="A0A0F6SGR8"/>
<evidence type="ECO:0000256" key="5">
    <source>
        <dbReference type="SAM" id="MobiDB-lite"/>
    </source>
</evidence>
<name>A0A0F6SGR8_9BACT</name>
<dbReference type="InterPro" id="IPR011990">
    <property type="entry name" value="TPR-like_helical_dom_sf"/>
</dbReference>
<evidence type="ECO:0000256" key="3">
    <source>
        <dbReference type="ARBA" id="ARBA00022679"/>
    </source>
</evidence>
<dbReference type="SUPFAM" id="SSF48452">
    <property type="entry name" value="TPR-like"/>
    <property type="match status" value="1"/>
</dbReference>
<keyword evidence="3" id="KW-0808">Transferase</keyword>
<comment type="pathway">
    <text evidence="1">Protein modification; protein glycosylation.</text>
</comment>
<feature type="repeat" description="TPR" evidence="4">
    <location>
        <begin position="154"/>
        <end position="187"/>
    </location>
</feature>
<dbReference type="SMART" id="SM00028">
    <property type="entry name" value="TPR"/>
    <property type="match status" value="6"/>
</dbReference>
<keyword evidence="7" id="KW-1185">Reference proteome</keyword>
<reference evidence="6 7" key="1">
    <citation type="submission" date="2015-03" db="EMBL/GenBank/DDBJ databases">
        <title>Genome assembly of Sandaracinus amylolyticus DSM 53668.</title>
        <authorList>
            <person name="Sharma G."/>
            <person name="Subramanian S."/>
        </authorList>
    </citation>
    <scope>NUCLEOTIDE SEQUENCE [LARGE SCALE GENOMIC DNA]</scope>
    <source>
        <strain evidence="6 7">DSM 53668</strain>
    </source>
</reference>
<dbReference type="OrthoDB" id="5379667at2"/>
<gene>
    <name evidence="6" type="ORF">DB32_006318</name>
</gene>
<protein>
    <submittedName>
        <fullName evidence="6">TPR repeat protein</fullName>
    </submittedName>
</protein>
<dbReference type="Gene3D" id="1.25.40.10">
    <property type="entry name" value="Tetratricopeptide repeat domain"/>
    <property type="match status" value="2"/>
</dbReference>
<proteinExistence type="predicted"/>
<feature type="repeat" description="TPR" evidence="4">
    <location>
        <begin position="40"/>
        <end position="73"/>
    </location>
</feature>
<dbReference type="PANTHER" id="PTHR44835">
    <property type="entry name" value="UDP-N-ACETYLGLUCOSAMINE--PEPTIDE N-ACETYLGLUCOSAMINYLTRANSFERASE SPINDLY-RELATED"/>
    <property type="match status" value="1"/>
</dbReference>
<dbReference type="STRING" id="927083.DB32_006318"/>
<dbReference type="RefSeq" id="WP_053236242.1">
    <property type="nucleotide sequence ID" value="NZ_CP011125.1"/>
</dbReference>
<dbReference type="GO" id="GO:0016757">
    <property type="term" value="F:glycosyltransferase activity"/>
    <property type="evidence" value="ECO:0007669"/>
    <property type="project" value="UniProtKB-KW"/>
</dbReference>
<dbReference type="Pfam" id="PF14559">
    <property type="entry name" value="TPR_19"/>
    <property type="match status" value="2"/>
</dbReference>
<dbReference type="EMBL" id="CP011125">
    <property type="protein sequence ID" value="AKF09169.1"/>
    <property type="molecule type" value="Genomic_DNA"/>
</dbReference>